<dbReference type="AlphaFoldDB" id="A0A448WM20"/>
<sequence>MCLLAGFCECQHCEEGLAEAALVIGLSSSLRLDPRADDPSIAPVPEARDPPRLESRLTELAKKQTGHPVLLGSRRCGRKAAQGGFTCACIFSFFSSSSSSSASNSTSFFSSYSSCNVVVAMLLFVGDQTDSSTRTLSTSIRRHPTALDADFQTTLSLAACTKDARQNMQETVQVPRPMVLSSVPQRKCSSSAEAVESNRVQTFAENGCCQTESHATALRGLVLISLRYLRAFLILPPQPTWAESGLNNGAI</sequence>
<gene>
    <name evidence="1" type="ORF">PXEA_LOCUS8547</name>
</gene>
<comment type="caution">
    <text evidence="1">The sequence shown here is derived from an EMBL/GenBank/DDBJ whole genome shotgun (WGS) entry which is preliminary data.</text>
</comment>
<keyword evidence="2" id="KW-1185">Reference proteome</keyword>
<protein>
    <submittedName>
        <fullName evidence="1">Uncharacterized protein</fullName>
    </submittedName>
</protein>
<accession>A0A448WM20</accession>
<reference evidence="1" key="1">
    <citation type="submission" date="2018-11" db="EMBL/GenBank/DDBJ databases">
        <authorList>
            <consortium name="Pathogen Informatics"/>
        </authorList>
    </citation>
    <scope>NUCLEOTIDE SEQUENCE</scope>
</reference>
<proteinExistence type="predicted"/>
<organism evidence="1 2">
    <name type="scientific">Protopolystoma xenopodis</name>
    <dbReference type="NCBI Taxonomy" id="117903"/>
    <lineage>
        <taxon>Eukaryota</taxon>
        <taxon>Metazoa</taxon>
        <taxon>Spiralia</taxon>
        <taxon>Lophotrochozoa</taxon>
        <taxon>Platyhelminthes</taxon>
        <taxon>Monogenea</taxon>
        <taxon>Polyopisthocotylea</taxon>
        <taxon>Polystomatidea</taxon>
        <taxon>Polystomatidae</taxon>
        <taxon>Protopolystoma</taxon>
    </lineage>
</organism>
<name>A0A448WM20_9PLAT</name>
<dbReference type="EMBL" id="CAAALY010023451">
    <property type="protein sequence ID" value="VEL15107.1"/>
    <property type="molecule type" value="Genomic_DNA"/>
</dbReference>
<dbReference type="Proteomes" id="UP000784294">
    <property type="component" value="Unassembled WGS sequence"/>
</dbReference>
<evidence type="ECO:0000313" key="1">
    <source>
        <dbReference type="EMBL" id="VEL15107.1"/>
    </source>
</evidence>
<evidence type="ECO:0000313" key="2">
    <source>
        <dbReference type="Proteomes" id="UP000784294"/>
    </source>
</evidence>